<name>A0A6J4LU47_9CYAN</name>
<dbReference type="EMBL" id="CADCTZ010000427">
    <property type="protein sequence ID" value="CAA9342133.1"/>
    <property type="molecule type" value="Genomic_DNA"/>
</dbReference>
<protein>
    <submittedName>
        <fullName evidence="1">Uncharacterized protein</fullName>
    </submittedName>
</protein>
<gene>
    <name evidence="1" type="ORF">AVDCRST_MAG84-2430</name>
</gene>
<sequence length="300" mass="32599">MSKSIVELVDNLPSGGVTVMMLKSLDFVVPGEWNNLTGFDNTIQAVTGETKRKLVGKIRDRAIELYANPNEPYQGVVRLYQLADSADSALGATAMASKIGENIGFLSFLNRLTPKADTTQTIDLCVKVAIELIAYCKLNNISLDNVGSFGNYLSHYKGESLMRMAALVCADGLIPLGPDFIRVAQNTIGGLNPSTLQQNSTFQNISNLIPGANNSQKFGFVTATFASAQGWMNNLVQSRGLTPAIVLGHLKQYIDVADDKLDYVAAFLDMTTNYYEHTGIQTVARRLIDRAYAEIASGRS</sequence>
<accession>A0A6J4LU47</accession>
<dbReference type="AlphaFoldDB" id="A0A6J4LU47"/>
<proteinExistence type="predicted"/>
<evidence type="ECO:0000313" key="1">
    <source>
        <dbReference type="EMBL" id="CAA9342133.1"/>
    </source>
</evidence>
<reference evidence="1" key="1">
    <citation type="submission" date="2020-02" db="EMBL/GenBank/DDBJ databases">
        <authorList>
            <person name="Meier V. D."/>
        </authorList>
    </citation>
    <scope>NUCLEOTIDE SEQUENCE</scope>
    <source>
        <strain evidence="1">AVDCRST_MAG84</strain>
    </source>
</reference>
<organism evidence="1">
    <name type="scientific">uncultured Microcoleus sp</name>
    <dbReference type="NCBI Taxonomy" id="259945"/>
    <lineage>
        <taxon>Bacteria</taxon>
        <taxon>Bacillati</taxon>
        <taxon>Cyanobacteriota</taxon>
        <taxon>Cyanophyceae</taxon>
        <taxon>Oscillatoriophycideae</taxon>
        <taxon>Oscillatoriales</taxon>
        <taxon>Microcoleaceae</taxon>
        <taxon>Microcoleus</taxon>
        <taxon>environmental samples</taxon>
    </lineage>
</organism>